<dbReference type="PROSITE" id="PS00197">
    <property type="entry name" value="2FE2S_FER_1"/>
    <property type="match status" value="1"/>
</dbReference>
<dbReference type="GO" id="GO:0005506">
    <property type="term" value="F:iron ion binding"/>
    <property type="evidence" value="ECO:0007669"/>
    <property type="project" value="InterPro"/>
</dbReference>
<dbReference type="EMBL" id="JAMFTS010000005">
    <property type="protein sequence ID" value="KAJ4745461.1"/>
    <property type="molecule type" value="Genomic_DNA"/>
</dbReference>
<dbReference type="FunFam" id="3.10.20.30:FF:000012">
    <property type="entry name" value="Xanthine dehydrogenase/oxidase"/>
    <property type="match status" value="1"/>
</dbReference>
<dbReference type="SUPFAM" id="SSF47741">
    <property type="entry name" value="CO dehydrogenase ISP C-domain like"/>
    <property type="match status" value="1"/>
</dbReference>
<keyword evidence="4" id="KW-0500">Molybdenum</keyword>
<keyword evidence="5" id="KW-0285">Flavoprotein</keyword>
<feature type="domain" description="2Fe-2S ferredoxin-type" evidence="15">
    <location>
        <begin position="3"/>
        <end position="90"/>
    </location>
</feature>
<dbReference type="SUPFAM" id="SSF56176">
    <property type="entry name" value="FAD-binding/transporter-associated domain-like"/>
    <property type="match status" value="1"/>
</dbReference>
<evidence type="ECO:0000256" key="9">
    <source>
        <dbReference type="ARBA" id="ARBA00023002"/>
    </source>
</evidence>
<dbReference type="InterPro" id="IPR012675">
    <property type="entry name" value="Beta-grasp_dom_sf"/>
</dbReference>
<organism evidence="16 17">
    <name type="scientific">Rhynchospora pubera</name>
    <dbReference type="NCBI Taxonomy" id="906938"/>
    <lineage>
        <taxon>Eukaryota</taxon>
        <taxon>Viridiplantae</taxon>
        <taxon>Streptophyta</taxon>
        <taxon>Embryophyta</taxon>
        <taxon>Tracheophyta</taxon>
        <taxon>Spermatophyta</taxon>
        <taxon>Magnoliopsida</taxon>
        <taxon>Liliopsida</taxon>
        <taxon>Poales</taxon>
        <taxon>Cyperaceae</taxon>
        <taxon>Cyperoideae</taxon>
        <taxon>Rhynchosporeae</taxon>
        <taxon>Rhynchospora</taxon>
    </lineage>
</organism>
<name>A0AAV8BQK1_9POAL</name>
<keyword evidence="17" id="KW-1185">Reference proteome</keyword>
<dbReference type="InterPro" id="IPR036884">
    <property type="entry name" value="2Fe-2S-bd_dom_sf"/>
</dbReference>
<evidence type="ECO:0000256" key="8">
    <source>
        <dbReference type="ARBA" id="ARBA00022827"/>
    </source>
</evidence>
<keyword evidence="6" id="KW-0001">2Fe-2S</keyword>
<evidence type="ECO:0000256" key="6">
    <source>
        <dbReference type="ARBA" id="ARBA00022714"/>
    </source>
</evidence>
<evidence type="ECO:0000256" key="7">
    <source>
        <dbReference type="ARBA" id="ARBA00022723"/>
    </source>
</evidence>
<sequence length="312" mass="34132">MHRDLVFAINGERFVLSDLDPSMTLLQFLRTQTRFKGSKLGCGEGGCGACVVLLSKFNPITNQVSDVSVSSCLTLLASINHCSITTTEGLGNTSDGYHAIHHRFAGFHASQCGFCTPGMCMSLFSSLINADKDNKRPKQRDGFSKITVPEAERAISGNLCRCTGYRPIVDVCKSFAAGVDIEDFGFNSFQKKGGGGDPFSELPFYSPGGLCTFPEFLKTEIKSSTPCQSLASGRWYCPQSIEELCNLLNCESLSANRVKLVSGNTSSGVYRELDFHDSYIDLRGIPEMNVIKKITMASKLEQQLQFLGLLNY</sequence>
<dbReference type="PANTHER" id="PTHR11908:SF132">
    <property type="entry name" value="ALDEHYDE OXIDASE 1-RELATED"/>
    <property type="match status" value="1"/>
</dbReference>
<keyword evidence="11" id="KW-0411">Iron-sulfur</keyword>
<comment type="caution">
    <text evidence="16">The sequence shown here is derived from an EMBL/GenBank/DDBJ whole genome shotgun (WGS) entry which is preliminary data.</text>
</comment>
<dbReference type="SUPFAM" id="SSF54292">
    <property type="entry name" value="2Fe-2S ferredoxin-like"/>
    <property type="match status" value="1"/>
</dbReference>
<reference evidence="16" key="1">
    <citation type="submission" date="2022-08" db="EMBL/GenBank/DDBJ databases">
        <authorList>
            <person name="Marques A."/>
        </authorList>
    </citation>
    <scope>NUCLEOTIDE SEQUENCE</scope>
    <source>
        <strain evidence="16">RhyPub2mFocal</strain>
        <tissue evidence="16">Leaves</tissue>
    </source>
</reference>
<dbReference type="Gene3D" id="3.30.43.10">
    <property type="entry name" value="Uridine Diphospho-n-acetylenolpyruvylglucosamine Reductase, domain 2"/>
    <property type="match status" value="1"/>
</dbReference>
<dbReference type="Gene3D" id="1.10.150.120">
    <property type="entry name" value="[2Fe-2S]-binding domain"/>
    <property type="match status" value="1"/>
</dbReference>
<proteinExistence type="inferred from homology"/>
<evidence type="ECO:0000313" key="16">
    <source>
        <dbReference type="EMBL" id="KAJ4745461.1"/>
    </source>
</evidence>
<dbReference type="Pfam" id="PF00111">
    <property type="entry name" value="Fer2"/>
    <property type="match status" value="1"/>
</dbReference>
<keyword evidence="8" id="KW-0274">FAD</keyword>
<comment type="similarity">
    <text evidence="3">Belongs to the xanthine dehydrogenase family.</text>
</comment>
<evidence type="ECO:0000256" key="13">
    <source>
        <dbReference type="ARBA" id="ARBA00034078"/>
    </source>
</evidence>
<dbReference type="InterPro" id="IPR002346">
    <property type="entry name" value="Mopterin_DH_FAD-bd"/>
</dbReference>
<accession>A0AAV8BQK1</accession>
<dbReference type="AlphaFoldDB" id="A0AAV8BQK1"/>
<evidence type="ECO:0000256" key="12">
    <source>
        <dbReference type="ARBA" id="ARBA00023027"/>
    </source>
</evidence>
<gene>
    <name evidence="16" type="ORF">LUZ62_079866</name>
</gene>
<evidence type="ECO:0000256" key="5">
    <source>
        <dbReference type="ARBA" id="ARBA00022630"/>
    </source>
</evidence>
<keyword evidence="9" id="KW-0560">Oxidoreductase</keyword>
<dbReference type="Proteomes" id="UP001140206">
    <property type="component" value="Chromosome 5"/>
</dbReference>
<dbReference type="GO" id="GO:0016491">
    <property type="term" value="F:oxidoreductase activity"/>
    <property type="evidence" value="ECO:0007669"/>
    <property type="project" value="UniProtKB-KW"/>
</dbReference>
<evidence type="ECO:0000256" key="10">
    <source>
        <dbReference type="ARBA" id="ARBA00023004"/>
    </source>
</evidence>
<dbReference type="InterPro" id="IPR016208">
    <property type="entry name" value="Ald_Oxase/xanthine_DH-like"/>
</dbReference>
<evidence type="ECO:0000256" key="4">
    <source>
        <dbReference type="ARBA" id="ARBA00022505"/>
    </source>
</evidence>
<dbReference type="PANTHER" id="PTHR11908">
    <property type="entry name" value="XANTHINE DEHYDROGENASE"/>
    <property type="match status" value="1"/>
</dbReference>
<dbReference type="Pfam" id="PF00941">
    <property type="entry name" value="FAD_binding_5"/>
    <property type="match status" value="1"/>
</dbReference>
<dbReference type="GO" id="GO:0050660">
    <property type="term" value="F:flavin adenine dinucleotide binding"/>
    <property type="evidence" value="ECO:0007669"/>
    <property type="project" value="InterPro"/>
</dbReference>
<evidence type="ECO:0000256" key="1">
    <source>
        <dbReference type="ARBA" id="ARBA00001924"/>
    </source>
</evidence>
<dbReference type="Pfam" id="PF01799">
    <property type="entry name" value="Fer2_2"/>
    <property type="match status" value="1"/>
</dbReference>
<comment type="cofactor">
    <cofactor evidence="13">
        <name>[2Fe-2S] cluster</name>
        <dbReference type="ChEBI" id="CHEBI:190135"/>
    </cofactor>
</comment>
<dbReference type="PROSITE" id="PS51085">
    <property type="entry name" value="2FE2S_FER_2"/>
    <property type="match status" value="1"/>
</dbReference>
<comment type="cofactor">
    <cofactor evidence="2">
        <name>FAD</name>
        <dbReference type="ChEBI" id="CHEBI:57692"/>
    </cofactor>
</comment>
<dbReference type="InterPro" id="IPR001041">
    <property type="entry name" value="2Fe-2S_ferredoxin-type"/>
</dbReference>
<dbReference type="InterPro" id="IPR036318">
    <property type="entry name" value="FAD-bd_PCMH-like_sf"/>
</dbReference>
<comment type="subunit">
    <text evidence="14">Aldehyde oxidases (AO) are homodimers and heterodimers of AO subunits.</text>
</comment>
<dbReference type="FunFam" id="1.10.150.120:FF:000006">
    <property type="entry name" value="Aldehyde oxidase"/>
    <property type="match status" value="1"/>
</dbReference>
<dbReference type="InterPro" id="IPR006058">
    <property type="entry name" value="2Fe2S_fd_BS"/>
</dbReference>
<dbReference type="InterPro" id="IPR002888">
    <property type="entry name" value="2Fe-2S-bd"/>
</dbReference>
<protein>
    <submittedName>
        <fullName evidence="16">Aldehyde oxidase</fullName>
    </submittedName>
</protein>
<evidence type="ECO:0000259" key="15">
    <source>
        <dbReference type="PROSITE" id="PS51085"/>
    </source>
</evidence>
<keyword evidence="7" id="KW-0479">Metal-binding</keyword>
<dbReference type="InterPro" id="IPR036010">
    <property type="entry name" value="2Fe-2S_ferredoxin-like_sf"/>
</dbReference>
<dbReference type="Gene3D" id="3.10.20.30">
    <property type="match status" value="1"/>
</dbReference>
<comment type="cofactor">
    <cofactor evidence="1">
        <name>Mo-molybdopterin</name>
        <dbReference type="ChEBI" id="CHEBI:71302"/>
    </cofactor>
</comment>
<keyword evidence="10" id="KW-0408">Iron</keyword>
<evidence type="ECO:0000256" key="3">
    <source>
        <dbReference type="ARBA" id="ARBA00006849"/>
    </source>
</evidence>
<evidence type="ECO:0000256" key="2">
    <source>
        <dbReference type="ARBA" id="ARBA00001974"/>
    </source>
</evidence>
<dbReference type="GO" id="GO:0051537">
    <property type="term" value="F:2 iron, 2 sulfur cluster binding"/>
    <property type="evidence" value="ECO:0007669"/>
    <property type="project" value="UniProtKB-KW"/>
</dbReference>
<keyword evidence="12" id="KW-0520">NAD</keyword>
<dbReference type="InterPro" id="IPR016167">
    <property type="entry name" value="FAD-bd_PCMH_sub1"/>
</dbReference>
<evidence type="ECO:0000256" key="14">
    <source>
        <dbReference type="ARBA" id="ARBA00066063"/>
    </source>
</evidence>
<evidence type="ECO:0000256" key="11">
    <source>
        <dbReference type="ARBA" id="ARBA00023014"/>
    </source>
</evidence>
<evidence type="ECO:0000313" key="17">
    <source>
        <dbReference type="Proteomes" id="UP001140206"/>
    </source>
</evidence>